<sequence>MFARLEPATIRRPLILAGLPIQVTKGDERTQPAEYVEVSGIYTHPDRRGRGSAGFFMREVATRILARGTIPFLHCHTTNSGAIALYRPLGFTPFQTVTAAIFSAT</sequence>
<dbReference type="EMBL" id="JABEQO010000028">
    <property type="protein sequence ID" value="MBB2166249.1"/>
    <property type="molecule type" value="Genomic_DNA"/>
</dbReference>
<proteinExistence type="predicted"/>
<organism evidence="2 5">
    <name type="scientific">Gluconacetobacter dulcium</name>
    <dbReference type="NCBI Taxonomy" id="2729096"/>
    <lineage>
        <taxon>Bacteria</taxon>
        <taxon>Pseudomonadati</taxon>
        <taxon>Pseudomonadota</taxon>
        <taxon>Alphaproteobacteria</taxon>
        <taxon>Acetobacterales</taxon>
        <taxon>Acetobacteraceae</taxon>
        <taxon>Gluconacetobacter</taxon>
    </lineage>
</organism>
<evidence type="ECO:0000313" key="3">
    <source>
        <dbReference type="EMBL" id="MBB2195385.1"/>
    </source>
</evidence>
<name>A0A7W4INY6_9PROT</name>
<dbReference type="AlphaFoldDB" id="A0A7W4INY6"/>
<accession>A0A7W4INY6</accession>
<dbReference type="InterPro" id="IPR016181">
    <property type="entry name" value="Acyl_CoA_acyltransferase"/>
</dbReference>
<dbReference type="Pfam" id="PF08445">
    <property type="entry name" value="FR47"/>
    <property type="match status" value="1"/>
</dbReference>
<dbReference type="GO" id="GO:0016747">
    <property type="term" value="F:acyltransferase activity, transferring groups other than amino-acyl groups"/>
    <property type="evidence" value="ECO:0007669"/>
    <property type="project" value="InterPro"/>
</dbReference>
<comment type="caution">
    <text evidence="2">The sequence shown here is derived from an EMBL/GenBank/DDBJ whole genome shotgun (WGS) entry which is preliminary data.</text>
</comment>
<dbReference type="InterPro" id="IPR013653">
    <property type="entry name" value="GCN5-like_dom"/>
</dbReference>
<feature type="domain" description="GCN5-related N-acetyltransferase Rv2170-like" evidence="1">
    <location>
        <begin position="36"/>
        <end position="93"/>
    </location>
</feature>
<protein>
    <submittedName>
        <fullName evidence="2">GNAT family N-acetyltransferase</fullName>
    </submittedName>
</protein>
<evidence type="ECO:0000313" key="2">
    <source>
        <dbReference type="EMBL" id="MBB2166249.1"/>
    </source>
</evidence>
<dbReference type="RefSeq" id="WP_182975283.1">
    <property type="nucleotide sequence ID" value="NZ_JABEQN010000028.1"/>
</dbReference>
<reference evidence="4 5" key="1">
    <citation type="submission" date="2020-04" db="EMBL/GenBank/DDBJ databases">
        <title>Description of novel Gluconacetobacter.</title>
        <authorList>
            <person name="Sombolestani A."/>
        </authorList>
    </citation>
    <scope>NUCLEOTIDE SEQUENCE [LARGE SCALE GENOMIC DNA]</scope>
    <source>
        <strain evidence="3 4">LMG 1728</strain>
        <strain evidence="2 5">LMG 1731</strain>
    </source>
</reference>
<gene>
    <name evidence="3" type="ORF">HLH25_17470</name>
    <name evidence="2" type="ORF">HLH26_17290</name>
</gene>
<dbReference type="Gene3D" id="3.40.630.30">
    <property type="match status" value="1"/>
</dbReference>
<dbReference type="Proteomes" id="UP000561077">
    <property type="component" value="Unassembled WGS sequence"/>
</dbReference>
<dbReference type="Proteomes" id="UP000540490">
    <property type="component" value="Unassembled WGS sequence"/>
</dbReference>
<dbReference type="SUPFAM" id="SSF55729">
    <property type="entry name" value="Acyl-CoA N-acyltransferases (Nat)"/>
    <property type="match status" value="1"/>
</dbReference>
<keyword evidence="4" id="KW-1185">Reference proteome</keyword>
<keyword evidence="2" id="KW-0808">Transferase</keyword>
<evidence type="ECO:0000259" key="1">
    <source>
        <dbReference type="Pfam" id="PF08445"/>
    </source>
</evidence>
<dbReference type="EMBL" id="JABEQN010000028">
    <property type="protein sequence ID" value="MBB2195385.1"/>
    <property type="molecule type" value="Genomic_DNA"/>
</dbReference>
<evidence type="ECO:0000313" key="5">
    <source>
        <dbReference type="Proteomes" id="UP000561077"/>
    </source>
</evidence>
<evidence type="ECO:0000313" key="4">
    <source>
        <dbReference type="Proteomes" id="UP000540490"/>
    </source>
</evidence>